<evidence type="ECO:0000313" key="4">
    <source>
        <dbReference type="EMBL" id="MEI4462453.1"/>
    </source>
</evidence>
<dbReference type="OrthoDB" id="9794155at2"/>
<evidence type="ECO:0000313" key="3">
    <source>
        <dbReference type="EMBL" id="KTR26854.1"/>
    </source>
</evidence>
<reference evidence="2 5" key="1">
    <citation type="journal article" date="2015" name="Int. J. Syst. Evol. Microbiol.">
        <title>Exiguobacterium enclense sp. nov., isolated from sediment.</title>
        <authorList>
            <person name="Dastager S.G."/>
            <person name="Mawlankar R."/>
            <person name="Sonalkar V.V."/>
            <person name="Thorat M.N."/>
            <person name="Mual P."/>
            <person name="Verma A."/>
            <person name="Krishnamurthi S."/>
            <person name="Tang S.K."/>
            <person name="Li W.J."/>
        </authorList>
    </citation>
    <scope>NUCLEOTIDE SEQUENCE [LARGE SCALE GENOMIC DNA]</scope>
    <source>
        <strain evidence="2 5">NIO-1109</strain>
    </source>
</reference>
<dbReference type="AlphaFoldDB" id="A0A0V8GG27"/>
<dbReference type="Gene3D" id="3.40.30.10">
    <property type="entry name" value="Glutaredoxin"/>
    <property type="match status" value="1"/>
</dbReference>
<dbReference type="EMBL" id="LDQV01000020">
    <property type="protein sequence ID" value="KTR26854.1"/>
    <property type="molecule type" value="Genomic_DNA"/>
</dbReference>
<dbReference type="InterPro" id="IPR036249">
    <property type="entry name" value="Thioredoxin-like_sf"/>
</dbReference>
<dbReference type="PANTHER" id="PTHR30041">
    <property type="entry name" value="ARSENATE REDUCTASE"/>
    <property type="match status" value="1"/>
</dbReference>
<dbReference type="InterPro" id="IPR006660">
    <property type="entry name" value="Arsenate_reductase-like"/>
</dbReference>
<dbReference type="NCBIfam" id="TIGR01617">
    <property type="entry name" value="arsC_related"/>
    <property type="match status" value="1"/>
</dbReference>
<dbReference type="SUPFAM" id="SSF52833">
    <property type="entry name" value="Thioredoxin-like"/>
    <property type="match status" value="1"/>
</dbReference>
<reference evidence="4 7" key="3">
    <citation type="submission" date="2023-12" db="EMBL/GenBank/DDBJ databases">
        <authorList>
            <person name="Easwaran N."/>
            <person name="Lazarus H.P.S."/>
        </authorList>
    </citation>
    <scope>NUCLEOTIDE SEQUENCE [LARGE SCALE GENOMIC DNA]</scope>
    <source>
        <strain evidence="4 7">VIT-2023</strain>
    </source>
</reference>
<dbReference type="Proteomes" id="UP001387110">
    <property type="component" value="Unassembled WGS sequence"/>
</dbReference>
<dbReference type="Proteomes" id="UP000072605">
    <property type="component" value="Unassembled WGS sequence"/>
</dbReference>
<dbReference type="CDD" id="cd03032">
    <property type="entry name" value="ArsC_Spx"/>
    <property type="match status" value="1"/>
</dbReference>
<evidence type="ECO:0000256" key="1">
    <source>
        <dbReference type="PROSITE-ProRule" id="PRU01282"/>
    </source>
</evidence>
<proteinExistence type="inferred from homology"/>
<dbReference type="GeneID" id="90836053"/>
<comment type="similarity">
    <text evidence="1">Belongs to the ArsC family.</text>
</comment>
<dbReference type="PANTHER" id="PTHR30041:SF7">
    <property type="entry name" value="GLOBAL TRANSCRIPTIONAL REGULATOR SPX"/>
    <property type="match status" value="1"/>
</dbReference>
<dbReference type="NCBIfam" id="NF002459">
    <property type="entry name" value="PRK01655.1"/>
    <property type="match status" value="1"/>
</dbReference>
<dbReference type="InterPro" id="IPR006504">
    <property type="entry name" value="Tscrpt_reg_Spx/MgsR"/>
</dbReference>
<dbReference type="RefSeq" id="WP_023467556.1">
    <property type="nucleotide sequence ID" value="NZ_FMYN01000002.1"/>
</dbReference>
<keyword evidence="7" id="KW-1185">Reference proteome</keyword>
<gene>
    <name evidence="2" type="ORF">AS033_07470</name>
    <name evidence="3" type="ORF">RSA11_08505</name>
    <name evidence="4" type="ORF">SZL87_08480</name>
</gene>
<evidence type="ECO:0000313" key="5">
    <source>
        <dbReference type="Proteomes" id="UP000053797"/>
    </source>
</evidence>
<sequence>MTNELVFFTYPSCTSCRKTKSWLKEEHVDVEERHLFRNAPTVDELMELLKLSTDGIESLLATRSQAFKDLGIDIEDMKLSELLRLMSDNPKLLRRPIITDGKQLVIGYDKPGLETLAKRKHRTIAHVS</sequence>
<dbReference type="Pfam" id="PF03960">
    <property type="entry name" value="ArsC"/>
    <property type="match status" value="1"/>
</dbReference>
<dbReference type="EMBL" id="JBAWKY010000002">
    <property type="protein sequence ID" value="MEI4462453.1"/>
    <property type="molecule type" value="Genomic_DNA"/>
</dbReference>
<organism evidence="2 5">
    <name type="scientific">Exiguobacterium indicum</name>
    <dbReference type="NCBI Taxonomy" id="296995"/>
    <lineage>
        <taxon>Bacteria</taxon>
        <taxon>Bacillati</taxon>
        <taxon>Bacillota</taxon>
        <taxon>Bacilli</taxon>
        <taxon>Bacillales</taxon>
        <taxon>Bacillales Family XII. Incertae Sedis</taxon>
        <taxon>Exiguobacterium</taxon>
    </lineage>
</organism>
<reference evidence="3 6" key="2">
    <citation type="journal article" date="2016" name="Front. Microbiol.">
        <title>Genomic Resource of Rice Seed Associated Bacteria.</title>
        <authorList>
            <person name="Midha S."/>
            <person name="Bansal K."/>
            <person name="Sharma S."/>
            <person name="Kumar N."/>
            <person name="Patil P.P."/>
            <person name="Chaudhry V."/>
            <person name="Patil P.B."/>
        </authorList>
    </citation>
    <scope>NUCLEOTIDE SEQUENCE [LARGE SCALE GENOMIC DNA]</scope>
    <source>
        <strain evidence="3 6">RSA11</strain>
    </source>
</reference>
<name>A0A0V8GG27_9BACL</name>
<evidence type="ECO:0000313" key="6">
    <source>
        <dbReference type="Proteomes" id="UP000072605"/>
    </source>
</evidence>
<accession>A0A0V8GG27</accession>
<protein>
    <submittedName>
        <fullName evidence="3">Regulatory protein MgsR</fullName>
    </submittedName>
    <submittedName>
        <fullName evidence="4">Spx/MgsR family RNA polymerase-binding regulatory protein</fullName>
    </submittedName>
    <submittedName>
        <fullName evidence="2">Transcriptional regulator</fullName>
    </submittedName>
</protein>
<dbReference type="EMBL" id="LNQL01000002">
    <property type="protein sequence ID" value="KSU49204.1"/>
    <property type="molecule type" value="Genomic_DNA"/>
</dbReference>
<comment type="caution">
    <text evidence="2">The sequence shown here is derived from an EMBL/GenBank/DDBJ whole genome shotgun (WGS) entry which is preliminary data.</text>
</comment>
<dbReference type="PROSITE" id="PS51354">
    <property type="entry name" value="GLUTAREDOXIN_2"/>
    <property type="match status" value="1"/>
</dbReference>
<evidence type="ECO:0000313" key="2">
    <source>
        <dbReference type="EMBL" id="KSU49204.1"/>
    </source>
</evidence>
<dbReference type="Proteomes" id="UP000053797">
    <property type="component" value="Unassembled WGS sequence"/>
</dbReference>
<evidence type="ECO:0000313" key="7">
    <source>
        <dbReference type="Proteomes" id="UP001387110"/>
    </source>
</evidence>
<dbReference type="PROSITE" id="PS51353">
    <property type="entry name" value="ARSC"/>
    <property type="match status" value="1"/>
</dbReference>